<keyword evidence="3" id="KW-1003">Cell membrane</keyword>
<dbReference type="GO" id="GO:0015031">
    <property type="term" value="P:protein transport"/>
    <property type="evidence" value="ECO:0007669"/>
    <property type="project" value="UniProtKB-KW"/>
</dbReference>
<sequence length="168" mass="18131">MIRSICSNCCGSSTPLPPLACQCCGCIEEIAMRLTQPPPRRDQEVALIPLINVVFLLLIFFMIVGTIAPTDALPIDPPVSREGQATEPDPVQLLIDADGRIALNGELIRADQLTTALAESLKPAETPDTPLNLTLKADGALVMVELRALLTQLRALGVERVRLLARQD</sequence>
<comment type="caution">
    <text evidence="9">The sequence shown here is derived from an EMBL/GenBank/DDBJ whole genome shotgun (WGS) entry which is preliminary data.</text>
</comment>
<keyword evidence="4 7" id="KW-0812">Transmembrane</keyword>
<dbReference type="PANTHER" id="PTHR30558">
    <property type="entry name" value="EXBD MEMBRANE COMPONENT OF PMF-DRIVEN MACROMOLECULE IMPORT SYSTEM"/>
    <property type="match status" value="1"/>
</dbReference>
<reference evidence="9" key="1">
    <citation type="submission" date="2017-05" db="EMBL/GenBank/DDBJ databases">
        <authorList>
            <person name="Imhoff J.F."/>
            <person name="Rahn T."/>
            <person name="Kuenzel S."/>
            <person name="Neulinger S.C."/>
        </authorList>
    </citation>
    <scope>NUCLEOTIDE SEQUENCE</scope>
    <source>
        <strain evidence="9">DSM 4395</strain>
    </source>
</reference>
<name>A0AAJ0UJ43_HALSE</name>
<gene>
    <name evidence="9" type="ORF">CCR82_17080</name>
</gene>
<dbReference type="AlphaFoldDB" id="A0AAJ0UJ43"/>
<keyword evidence="7" id="KW-0813">Transport</keyword>
<evidence type="ECO:0000313" key="10">
    <source>
        <dbReference type="Proteomes" id="UP001296967"/>
    </source>
</evidence>
<keyword evidence="7" id="KW-0653">Protein transport</keyword>
<dbReference type="Pfam" id="PF02472">
    <property type="entry name" value="ExbD"/>
    <property type="match status" value="1"/>
</dbReference>
<dbReference type="EMBL" id="NHSF01000080">
    <property type="protein sequence ID" value="MBK5932198.1"/>
    <property type="molecule type" value="Genomic_DNA"/>
</dbReference>
<keyword evidence="6 8" id="KW-0472">Membrane</keyword>
<evidence type="ECO:0000256" key="8">
    <source>
        <dbReference type="SAM" id="Phobius"/>
    </source>
</evidence>
<organism evidence="9 10">
    <name type="scientific">Halochromatium salexigens</name>
    <name type="common">Chromatium salexigens</name>
    <dbReference type="NCBI Taxonomy" id="49447"/>
    <lineage>
        <taxon>Bacteria</taxon>
        <taxon>Pseudomonadati</taxon>
        <taxon>Pseudomonadota</taxon>
        <taxon>Gammaproteobacteria</taxon>
        <taxon>Chromatiales</taxon>
        <taxon>Chromatiaceae</taxon>
        <taxon>Halochromatium</taxon>
    </lineage>
</organism>
<evidence type="ECO:0000256" key="2">
    <source>
        <dbReference type="ARBA" id="ARBA00005811"/>
    </source>
</evidence>
<evidence type="ECO:0000256" key="6">
    <source>
        <dbReference type="ARBA" id="ARBA00023136"/>
    </source>
</evidence>
<dbReference type="GO" id="GO:0005886">
    <property type="term" value="C:plasma membrane"/>
    <property type="evidence" value="ECO:0007669"/>
    <property type="project" value="UniProtKB-SubCell"/>
</dbReference>
<accession>A0AAJ0UJ43</accession>
<dbReference type="PANTHER" id="PTHR30558:SF3">
    <property type="entry name" value="BIOPOLYMER TRANSPORT PROTEIN EXBD-RELATED"/>
    <property type="match status" value="1"/>
</dbReference>
<keyword evidence="5 8" id="KW-1133">Transmembrane helix</keyword>
<comment type="subcellular location">
    <subcellularLocation>
        <location evidence="1">Cell membrane</location>
        <topology evidence="1">Single-pass membrane protein</topology>
    </subcellularLocation>
    <subcellularLocation>
        <location evidence="7">Cell membrane</location>
        <topology evidence="7">Single-pass type II membrane protein</topology>
    </subcellularLocation>
</comment>
<proteinExistence type="inferred from homology"/>
<protein>
    <recommendedName>
        <fullName evidence="11">Biopolymer transporter ExbD</fullName>
    </recommendedName>
</protein>
<dbReference type="Proteomes" id="UP001296967">
    <property type="component" value="Unassembled WGS sequence"/>
</dbReference>
<reference evidence="9" key="2">
    <citation type="journal article" date="2020" name="Microorganisms">
        <title>Osmotic Adaptation and Compatible Solute Biosynthesis of Phototrophic Bacteria as Revealed from Genome Analyses.</title>
        <authorList>
            <person name="Imhoff J.F."/>
            <person name="Rahn T."/>
            <person name="Kunzel S."/>
            <person name="Keller A."/>
            <person name="Neulinger S.C."/>
        </authorList>
    </citation>
    <scope>NUCLEOTIDE SEQUENCE</scope>
    <source>
        <strain evidence="9">DSM 4395</strain>
    </source>
</reference>
<evidence type="ECO:0000256" key="1">
    <source>
        <dbReference type="ARBA" id="ARBA00004162"/>
    </source>
</evidence>
<evidence type="ECO:0008006" key="11">
    <source>
        <dbReference type="Google" id="ProtNLM"/>
    </source>
</evidence>
<evidence type="ECO:0000256" key="7">
    <source>
        <dbReference type="RuleBase" id="RU003879"/>
    </source>
</evidence>
<dbReference type="InterPro" id="IPR003400">
    <property type="entry name" value="ExbD"/>
</dbReference>
<evidence type="ECO:0000256" key="3">
    <source>
        <dbReference type="ARBA" id="ARBA00022475"/>
    </source>
</evidence>
<keyword evidence="10" id="KW-1185">Reference proteome</keyword>
<dbReference type="Gene3D" id="3.30.420.270">
    <property type="match status" value="1"/>
</dbReference>
<feature type="transmembrane region" description="Helical" evidence="8">
    <location>
        <begin position="45"/>
        <end position="68"/>
    </location>
</feature>
<evidence type="ECO:0000256" key="4">
    <source>
        <dbReference type="ARBA" id="ARBA00022692"/>
    </source>
</evidence>
<evidence type="ECO:0000256" key="5">
    <source>
        <dbReference type="ARBA" id="ARBA00022989"/>
    </source>
</evidence>
<comment type="similarity">
    <text evidence="2 7">Belongs to the ExbD/TolR family.</text>
</comment>
<evidence type="ECO:0000313" key="9">
    <source>
        <dbReference type="EMBL" id="MBK5932198.1"/>
    </source>
</evidence>
<dbReference type="GO" id="GO:0022857">
    <property type="term" value="F:transmembrane transporter activity"/>
    <property type="evidence" value="ECO:0007669"/>
    <property type="project" value="InterPro"/>
</dbReference>